<organism evidence="1 2">
    <name type="scientific">Hyalomma asiaticum</name>
    <name type="common">Tick</name>
    <dbReference type="NCBI Taxonomy" id="266040"/>
    <lineage>
        <taxon>Eukaryota</taxon>
        <taxon>Metazoa</taxon>
        <taxon>Ecdysozoa</taxon>
        <taxon>Arthropoda</taxon>
        <taxon>Chelicerata</taxon>
        <taxon>Arachnida</taxon>
        <taxon>Acari</taxon>
        <taxon>Parasitiformes</taxon>
        <taxon>Ixodida</taxon>
        <taxon>Ixodoidea</taxon>
        <taxon>Ixodidae</taxon>
        <taxon>Hyalomminae</taxon>
        <taxon>Hyalomma</taxon>
    </lineage>
</organism>
<keyword evidence="2" id="KW-1185">Reference proteome</keyword>
<name>A0ACB7RYA1_HYAAI</name>
<protein>
    <submittedName>
        <fullName evidence="1">Uncharacterized protein</fullName>
    </submittedName>
</protein>
<comment type="caution">
    <text evidence="1">The sequence shown here is derived from an EMBL/GenBank/DDBJ whole genome shotgun (WGS) entry which is preliminary data.</text>
</comment>
<evidence type="ECO:0000313" key="1">
    <source>
        <dbReference type="EMBL" id="KAH6926771.1"/>
    </source>
</evidence>
<reference evidence="1" key="1">
    <citation type="submission" date="2020-05" db="EMBL/GenBank/DDBJ databases">
        <title>Large-scale comparative analyses of tick genomes elucidate their genetic diversity and vector capacities.</title>
        <authorList>
            <person name="Jia N."/>
            <person name="Wang J."/>
            <person name="Shi W."/>
            <person name="Du L."/>
            <person name="Sun Y."/>
            <person name="Zhan W."/>
            <person name="Jiang J."/>
            <person name="Wang Q."/>
            <person name="Zhang B."/>
            <person name="Ji P."/>
            <person name="Sakyi L.B."/>
            <person name="Cui X."/>
            <person name="Yuan T."/>
            <person name="Jiang B."/>
            <person name="Yang W."/>
            <person name="Lam T.T.-Y."/>
            <person name="Chang Q."/>
            <person name="Ding S."/>
            <person name="Wang X."/>
            <person name="Zhu J."/>
            <person name="Ruan X."/>
            <person name="Zhao L."/>
            <person name="Wei J."/>
            <person name="Que T."/>
            <person name="Du C."/>
            <person name="Cheng J."/>
            <person name="Dai P."/>
            <person name="Han X."/>
            <person name="Huang E."/>
            <person name="Gao Y."/>
            <person name="Liu J."/>
            <person name="Shao H."/>
            <person name="Ye R."/>
            <person name="Li L."/>
            <person name="Wei W."/>
            <person name="Wang X."/>
            <person name="Wang C."/>
            <person name="Yang T."/>
            <person name="Huo Q."/>
            <person name="Li W."/>
            <person name="Guo W."/>
            <person name="Chen H."/>
            <person name="Zhou L."/>
            <person name="Ni X."/>
            <person name="Tian J."/>
            <person name="Zhou Y."/>
            <person name="Sheng Y."/>
            <person name="Liu T."/>
            <person name="Pan Y."/>
            <person name="Xia L."/>
            <person name="Li J."/>
            <person name="Zhao F."/>
            <person name="Cao W."/>
        </authorList>
    </citation>
    <scope>NUCLEOTIDE SEQUENCE</scope>
    <source>
        <strain evidence="1">Hyas-2018</strain>
    </source>
</reference>
<dbReference type="Proteomes" id="UP000821845">
    <property type="component" value="Chromosome 7"/>
</dbReference>
<gene>
    <name evidence="1" type="ORF">HPB50_022156</name>
</gene>
<evidence type="ECO:0000313" key="2">
    <source>
        <dbReference type="Proteomes" id="UP000821845"/>
    </source>
</evidence>
<dbReference type="EMBL" id="CM023487">
    <property type="protein sequence ID" value="KAH6926771.1"/>
    <property type="molecule type" value="Genomic_DNA"/>
</dbReference>
<proteinExistence type="predicted"/>
<accession>A0ACB7RYA1</accession>
<sequence length="147" mass="16668">MARFAVGICAMLALLAPLKIAGSQRETVDAFRAMNFFKTGVSIYTSINDPAFKCLTTNQTSFDLEAKKATYIWHFRGYGGTDKQTVTFHVREGKTPDEVTYVLNNDCMLWVKPDVVHSVPRHCVDNYKQKCPTRYPTYDSDHCNADE</sequence>